<reference evidence="14" key="1">
    <citation type="submission" date="2014-03" db="EMBL/GenBank/DDBJ databases">
        <authorList>
            <person name="Aksoy S."/>
            <person name="Warren W."/>
            <person name="Wilson R.K."/>
        </authorList>
    </citation>
    <scope>NUCLEOTIDE SEQUENCE [LARGE SCALE GENOMIC DNA]</scope>
    <source>
        <strain evidence="14">IAEA</strain>
    </source>
</reference>
<dbReference type="Pfam" id="PF03271">
    <property type="entry name" value="EB1"/>
    <property type="match status" value="1"/>
</dbReference>
<dbReference type="InterPro" id="IPR004953">
    <property type="entry name" value="EB1_C"/>
</dbReference>
<dbReference type="GO" id="GO:0008017">
    <property type="term" value="F:microtubule binding"/>
    <property type="evidence" value="ECO:0007669"/>
    <property type="project" value="InterPro"/>
</dbReference>
<feature type="compositionally biased region" description="Polar residues" evidence="10">
    <location>
        <begin position="231"/>
        <end position="248"/>
    </location>
</feature>
<evidence type="ECO:0000256" key="7">
    <source>
        <dbReference type="ARBA" id="ARBA00023212"/>
    </source>
</evidence>
<keyword evidence="6" id="KW-0498">Mitosis</keyword>
<reference evidence="13" key="2">
    <citation type="submission" date="2020-05" db="UniProtKB">
        <authorList>
            <consortium name="EnsemblMetazoa"/>
        </authorList>
    </citation>
    <scope>IDENTIFICATION</scope>
    <source>
        <strain evidence="13">IAEA</strain>
    </source>
</reference>
<evidence type="ECO:0000256" key="8">
    <source>
        <dbReference type="ARBA" id="ARBA00023306"/>
    </source>
</evidence>
<evidence type="ECO:0000256" key="2">
    <source>
        <dbReference type="ARBA" id="ARBA00010729"/>
    </source>
</evidence>
<dbReference type="InterPro" id="IPR036133">
    <property type="entry name" value="EB1_C_sf"/>
</dbReference>
<organism evidence="13 14">
    <name type="scientific">Glossina brevipalpis</name>
    <dbReference type="NCBI Taxonomy" id="37001"/>
    <lineage>
        <taxon>Eukaryota</taxon>
        <taxon>Metazoa</taxon>
        <taxon>Ecdysozoa</taxon>
        <taxon>Arthropoda</taxon>
        <taxon>Hexapoda</taxon>
        <taxon>Insecta</taxon>
        <taxon>Pterygota</taxon>
        <taxon>Neoptera</taxon>
        <taxon>Endopterygota</taxon>
        <taxon>Diptera</taxon>
        <taxon>Brachycera</taxon>
        <taxon>Muscomorpha</taxon>
        <taxon>Hippoboscoidea</taxon>
        <taxon>Glossinidae</taxon>
        <taxon>Glossina</taxon>
    </lineage>
</organism>
<dbReference type="VEuPathDB" id="VectorBase:GBRI002451"/>
<dbReference type="PANTHER" id="PTHR10623">
    <property type="entry name" value="MICROTUBULE-ASSOCIATED PROTEIN RP/EB FAMILY MEMBER"/>
    <property type="match status" value="1"/>
</dbReference>
<feature type="domain" description="EB1 C-terminal" evidence="12">
    <location>
        <begin position="295"/>
        <end position="367"/>
    </location>
</feature>
<dbReference type="GO" id="GO:0051301">
    <property type="term" value="P:cell division"/>
    <property type="evidence" value="ECO:0007669"/>
    <property type="project" value="UniProtKB-KW"/>
</dbReference>
<dbReference type="InterPro" id="IPR027328">
    <property type="entry name" value="MAPRE"/>
</dbReference>
<dbReference type="AlphaFoldDB" id="A0A1A9W126"/>
<feature type="region of interest" description="Disordered" evidence="10">
    <location>
        <begin position="274"/>
        <end position="296"/>
    </location>
</feature>
<evidence type="ECO:0000256" key="10">
    <source>
        <dbReference type="SAM" id="MobiDB-lite"/>
    </source>
</evidence>
<evidence type="ECO:0000313" key="13">
    <source>
        <dbReference type="EnsemblMetazoa" id="GBRI002451-PA"/>
    </source>
</evidence>
<protein>
    <recommendedName>
        <fullName evidence="15">Calponin-homology (CH) domain-containing protein</fullName>
    </recommendedName>
</protein>
<evidence type="ECO:0000313" key="14">
    <source>
        <dbReference type="Proteomes" id="UP000091820"/>
    </source>
</evidence>
<keyword evidence="5 9" id="KW-0493">Microtubule</keyword>
<feature type="domain" description="Calponin-homology (CH)" evidence="11">
    <location>
        <begin position="81"/>
        <end position="183"/>
    </location>
</feature>
<dbReference type="PROSITE" id="PS50021">
    <property type="entry name" value="CH"/>
    <property type="match status" value="1"/>
</dbReference>
<comment type="subcellular location">
    <subcellularLocation>
        <location evidence="1">Cytoplasm</location>
        <location evidence="1">Cytoskeleton</location>
    </subcellularLocation>
</comment>
<accession>A0A1A9W126</accession>
<evidence type="ECO:0000259" key="12">
    <source>
        <dbReference type="PROSITE" id="PS51230"/>
    </source>
</evidence>
<dbReference type="SUPFAM" id="SSF47576">
    <property type="entry name" value="Calponin-homology domain, CH-domain"/>
    <property type="match status" value="1"/>
</dbReference>
<sequence length="376" mass="43026">MSRIWLQLPIRLKSMQNEKNSANNSKHVHIYGEFMCGEYIYCADSPHEPLLSMKSKGKLCLCLIKDSVETFIKIDRANFESNMSRELLNWLNATVDGHYKEIEELKSGVAYCQIMEQLFPKCIGMQKIKTDAVSEYEFVHNFKLLQDAFNCMGFEKKISIEDLKRGSFKHNLEFLQWFKKFFDIHRTAQANLLALAGCKISTEPIQNLSILEPEPKPITHQPSSEAEEKVTTSQATSDSSEKISQLTPSIKGKISNKAKPVLVKSMEKTLRAHDNSKLKDSLTGKRPKAAAKHNESSISPMNLQVLTERAHLLSEQLTFLEHEKNFYFDKLKKIEILLQETTEKQEYLEFCDCAFKVLHTTEGYISTKAAIESSKN</sequence>
<evidence type="ECO:0000256" key="1">
    <source>
        <dbReference type="ARBA" id="ARBA00004245"/>
    </source>
</evidence>
<keyword evidence="3" id="KW-0963">Cytoplasm</keyword>
<dbReference type="Gene3D" id="1.10.418.10">
    <property type="entry name" value="Calponin-like domain"/>
    <property type="match status" value="1"/>
</dbReference>
<evidence type="ECO:0000256" key="5">
    <source>
        <dbReference type="ARBA" id="ARBA00022701"/>
    </source>
</evidence>
<evidence type="ECO:0008006" key="15">
    <source>
        <dbReference type="Google" id="ProtNLM"/>
    </source>
</evidence>
<dbReference type="STRING" id="37001.A0A1A9W126"/>
<evidence type="ECO:0000259" key="11">
    <source>
        <dbReference type="PROSITE" id="PS50021"/>
    </source>
</evidence>
<dbReference type="SUPFAM" id="SSF140612">
    <property type="entry name" value="EB1 dimerisation domain-like"/>
    <property type="match status" value="1"/>
</dbReference>
<evidence type="ECO:0000256" key="4">
    <source>
        <dbReference type="ARBA" id="ARBA00022618"/>
    </source>
</evidence>
<dbReference type="Gene3D" id="1.20.5.1430">
    <property type="match status" value="1"/>
</dbReference>
<keyword evidence="7" id="KW-0206">Cytoskeleton</keyword>
<evidence type="ECO:0000256" key="6">
    <source>
        <dbReference type="ARBA" id="ARBA00022776"/>
    </source>
</evidence>
<name>A0A1A9W126_9MUSC</name>
<dbReference type="PROSITE" id="PS51230">
    <property type="entry name" value="EB1_C"/>
    <property type="match status" value="1"/>
</dbReference>
<dbReference type="Pfam" id="PF00307">
    <property type="entry name" value="CH"/>
    <property type="match status" value="1"/>
</dbReference>
<evidence type="ECO:0000256" key="9">
    <source>
        <dbReference type="PROSITE-ProRule" id="PRU00576"/>
    </source>
</evidence>
<dbReference type="InterPro" id="IPR036872">
    <property type="entry name" value="CH_dom_sf"/>
</dbReference>
<dbReference type="GO" id="GO:0005874">
    <property type="term" value="C:microtubule"/>
    <property type="evidence" value="ECO:0007669"/>
    <property type="project" value="UniProtKB-KW"/>
</dbReference>
<dbReference type="InterPro" id="IPR001715">
    <property type="entry name" value="CH_dom"/>
</dbReference>
<keyword evidence="8" id="KW-0131">Cell cycle</keyword>
<dbReference type="Proteomes" id="UP000091820">
    <property type="component" value="Unassembled WGS sequence"/>
</dbReference>
<keyword evidence="14" id="KW-1185">Reference proteome</keyword>
<feature type="compositionally biased region" description="Basic and acidic residues" evidence="10">
    <location>
        <begin position="274"/>
        <end position="283"/>
    </location>
</feature>
<keyword evidence="4" id="KW-0132">Cell division</keyword>
<dbReference type="EnsemblMetazoa" id="GBRI002451-RA">
    <property type="protein sequence ID" value="GBRI002451-PA"/>
    <property type="gene ID" value="GBRI002451"/>
</dbReference>
<evidence type="ECO:0000256" key="3">
    <source>
        <dbReference type="ARBA" id="ARBA00022490"/>
    </source>
</evidence>
<dbReference type="FunFam" id="1.10.418.10:FF:000028">
    <property type="entry name" value="RP/EB family microtubule-associated protein"/>
    <property type="match status" value="1"/>
</dbReference>
<proteinExistence type="inferred from homology"/>
<comment type="similarity">
    <text evidence="2">Belongs to the MAPRE family.</text>
</comment>
<feature type="region of interest" description="Disordered" evidence="10">
    <location>
        <begin position="210"/>
        <end position="249"/>
    </location>
</feature>